<dbReference type="Gene3D" id="3.30.750.24">
    <property type="entry name" value="STAS domain"/>
    <property type="match status" value="1"/>
</dbReference>
<dbReference type="InterPro" id="IPR002645">
    <property type="entry name" value="STAS_dom"/>
</dbReference>
<dbReference type="InterPro" id="IPR036513">
    <property type="entry name" value="STAS_dom_sf"/>
</dbReference>
<protein>
    <submittedName>
        <fullName evidence="2">Anti-sigma factor antagonist</fullName>
    </submittedName>
</protein>
<evidence type="ECO:0000259" key="1">
    <source>
        <dbReference type="PROSITE" id="PS50801"/>
    </source>
</evidence>
<dbReference type="AlphaFoldDB" id="A0A7V4WU84"/>
<accession>A0A7V4WU84</accession>
<dbReference type="CDD" id="cd07043">
    <property type="entry name" value="STAS_anti-anti-sigma_factors"/>
    <property type="match status" value="1"/>
</dbReference>
<proteinExistence type="predicted"/>
<dbReference type="PANTHER" id="PTHR33495">
    <property type="entry name" value="ANTI-SIGMA FACTOR ANTAGONIST TM_1081-RELATED-RELATED"/>
    <property type="match status" value="1"/>
</dbReference>
<dbReference type="EMBL" id="DRQG01000001">
    <property type="protein sequence ID" value="HGY54061.1"/>
    <property type="molecule type" value="Genomic_DNA"/>
</dbReference>
<comment type="caution">
    <text evidence="2">The sequence shown here is derived from an EMBL/GenBank/DDBJ whole genome shotgun (WGS) entry which is preliminary data.</text>
</comment>
<dbReference type="PROSITE" id="PS50801">
    <property type="entry name" value="STAS"/>
    <property type="match status" value="1"/>
</dbReference>
<dbReference type="Pfam" id="PF01740">
    <property type="entry name" value="STAS"/>
    <property type="match status" value="1"/>
</dbReference>
<name>A0A7V4WU84_CALAY</name>
<dbReference type="GO" id="GO:0043856">
    <property type="term" value="F:anti-sigma factor antagonist activity"/>
    <property type="evidence" value="ECO:0007669"/>
    <property type="project" value="TreeGrafter"/>
</dbReference>
<dbReference type="SUPFAM" id="SSF52091">
    <property type="entry name" value="SpoIIaa-like"/>
    <property type="match status" value="1"/>
</dbReference>
<feature type="domain" description="STAS" evidence="1">
    <location>
        <begin position="25"/>
        <end position="111"/>
    </location>
</feature>
<reference evidence="2" key="1">
    <citation type="journal article" date="2020" name="mSystems">
        <title>Genome- and Community-Level Interaction Insights into Carbon Utilization and Element Cycling Functions of Hydrothermarchaeota in Hydrothermal Sediment.</title>
        <authorList>
            <person name="Zhou Z."/>
            <person name="Liu Y."/>
            <person name="Xu W."/>
            <person name="Pan J."/>
            <person name="Luo Z.H."/>
            <person name="Li M."/>
        </authorList>
    </citation>
    <scope>NUCLEOTIDE SEQUENCE [LARGE SCALE GENOMIC DNA]</scope>
    <source>
        <strain evidence="2">HyVt-577</strain>
    </source>
</reference>
<sequence length="112" mass="12297">MKIKTKMVDDVAVIIPHGKLMGPPDTEDLHNEVKSLLGEGVKKFVIDLGHVKWMNSLGVGALMGSFASIKNAGGTLKLSAMTEKVRSVMLIMQLVKVFETFETYQDAVESFK</sequence>
<gene>
    <name evidence="2" type="ORF">ENK44_00020</name>
</gene>
<dbReference type="Proteomes" id="UP000885779">
    <property type="component" value="Unassembled WGS sequence"/>
</dbReference>
<dbReference type="PANTHER" id="PTHR33495:SF2">
    <property type="entry name" value="ANTI-SIGMA FACTOR ANTAGONIST TM_1081-RELATED"/>
    <property type="match status" value="1"/>
</dbReference>
<organism evidence="2">
    <name type="scientific">Caldithrix abyssi</name>
    <dbReference type="NCBI Taxonomy" id="187145"/>
    <lineage>
        <taxon>Bacteria</taxon>
        <taxon>Pseudomonadati</taxon>
        <taxon>Calditrichota</taxon>
        <taxon>Calditrichia</taxon>
        <taxon>Calditrichales</taxon>
        <taxon>Calditrichaceae</taxon>
        <taxon>Caldithrix</taxon>
    </lineage>
</organism>
<evidence type="ECO:0000313" key="2">
    <source>
        <dbReference type="EMBL" id="HGY54061.1"/>
    </source>
</evidence>